<dbReference type="GO" id="GO:0008270">
    <property type="term" value="F:zinc ion binding"/>
    <property type="evidence" value="ECO:0007669"/>
    <property type="project" value="UniProtKB-KW"/>
</dbReference>
<protein>
    <submittedName>
        <fullName evidence="2">NHL repeat containing protein</fullName>
    </submittedName>
</protein>
<organism evidence="2 3">
    <name type="scientific">Desulfurobacterium thermolithotrophum (strain DSM 11699 / BSA)</name>
    <dbReference type="NCBI Taxonomy" id="868864"/>
    <lineage>
        <taxon>Bacteria</taxon>
        <taxon>Pseudomonadati</taxon>
        <taxon>Aquificota</taxon>
        <taxon>Aquificia</taxon>
        <taxon>Desulfurobacteriales</taxon>
        <taxon>Desulfurobacteriaceae</taxon>
        <taxon>Desulfurobacterium</taxon>
    </lineage>
</organism>
<name>F0S267_DESTD</name>
<dbReference type="EMBL" id="CP002543">
    <property type="protein sequence ID" value="ADY73010.1"/>
    <property type="molecule type" value="Genomic_DNA"/>
</dbReference>
<dbReference type="Pfam" id="PF17170">
    <property type="entry name" value="DUF5128"/>
    <property type="match status" value="1"/>
</dbReference>
<evidence type="ECO:0000256" key="1">
    <source>
        <dbReference type="SAM" id="SignalP"/>
    </source>
</evidence>
<reference evidence="2 3" key="1">
    <citation type="journal article" date="2011" name="Stand. Genomic Sci.">
        <title>Complete genome sequence of the thermophilic sulfur-reducer Desulfurobacterium thermolithotrophum type strain (BSA(T)) from a deep-sea hydrothermal vent.</title>
        <authorList>
            <person name="Goker M."/>
            <person name="Daligault H."/>
            <person name="Mwirichia R."/>
            <person name="Lapidus A."/>
            <person name="Lucas S."/>
            <person name="Deshpande S."/>
            <person name="Pagani I."/>
            <person name="Tapia R."/>
            <person name="Cheng J.F."/>
            <person name="Goodwin L."/>
            <person name="Pitluck S."/>
            <person name="Liolios K."/>
            <person name="Ivanova N."/>
            <person name="Mavromatis K."/>
            <person name="Mikhailova N."/>
            <person name="Pati A."/>
            <person name="Chen A."/>
            <person name="Palaniappan K."/>
            <person name="Han C."/>
            <person name="Land M."/>
            <person name="Hauser L."/>
            <person name="Pan C."/>
            <person name="Brambilla E.M."/>
            <person name="Rohde M."/>
            <person name="Spring S."/>
            <person name="Sikorski J."/>
            <person name="Wirth R."/>
            <person name="Detter J.C."/>
            <person name="Woyke T."/>
            <person name="Bristow J."/>
            <person name="Eisen J.A."/>
            <person name="Markowitz V."/>
            <person name="Hugenholtz P."/>
            <person name="Kyrpides N.C."/>
            <person name="Klenk H.P."/>
        </authorList>
    </citation>
    <scope>NUCLEOTIDE SEQUENCE [LARGE SCALE GENOMIC DNA]</scope>
    <source>
        <strain evidence="3">DSM 11699 / BSA</strain>
    </source>
</reference>
<dbReference type="InterPro" id="IPR011042">
    <property type="entry name" value="6-blade_b-propeller_TolB-like"/>
</dbReference>
<dbReference type="STRING" id="868864.Dester_0354"/>
<accession>F0S267</accession>
<evidence type="ECO:0000313" key="2">
    <source>
        <dbReference type="EMBL" id="ADY73010.1"/>
    </source>
</evidence>
<dbReference type="RefSeq" id="WP_013637968.1">
    <property type="nucleotide sequence ID" value="NC_015185.1"/>
</dbReference>
<evidence type="ECO:0000313" key="3">
    <source>
        <dbReference type="Proteomes" id="UP000007102"/>
    </source>
</evidence>
<dbReference type="HOGENOM" id="CLU_996898_0_0_0"/>
<dbReference type="PANTHER" id="PTHR24104">
    <property type="entry name" value="E3 UBIQUITIN-PROTEIN LIGASE NHLRC1-RELATED"/>
    <property type="match status" value="1"/>
</dbReference>
<dbReference type="InterPro" id="IPR050952">
    <property type="entry name" value="TRIM-NHL_E3_ligases"/>
</dbReference>
<dbReference type="GO" id="GO:0061630">
    <property type="term" value="F:ubiquitin protein ligase activity"/>
    <property type="evidence" value="ECO:0007669"/>
    <property type="project" value="TreeGrafter"/>
</dbReference>
<dbReference type="eggNOG" id="COG3391">
    <property type="taxonomic scope" value="Bacteria"/>
</dbReference>
<dbReference type="SUPFAM" id="SSF63825">
    <property type="entry name" value="YWTD domain"/>
    <property type="match status" value="1"/>
</dbReference>
<keyword evidence="3" id="KW-1185">Reference proteome</keyword>
<dbReference type="OrthoDB" id="9799230at2"/>
<feature type="signal peptide" evidence="1">
    <location>
        <begin position="1"/>
        <end position="18"/>
    </location>
</feature>
<dbReference type="Proteomes" id="UP000007102">
    <property type="component" value="Chromosome"/>
</dbReference>
<dbReference type="InParanoid" id="F0S267"/>
<dbReference type="PANTHER" id="PTHR24104:SF25">
    <property type="entry name" value="PROTEIN LIN-41"/>
    <property type="match status" value="1"/>
</dbReference>
<feature type="chain" id="PRO_5003259976" evidence="1">
    <location>
        <begin position="19"/>
        <end position="266"/>
    </location>
</feature>
<reference evidence="3" key="2">
    <citation type="submission" date="2011-02" db="EMBL/GenBank/DDBJ databases">
        <title>The complete genome of Desulfurobacterium thermolithotrophum DSM 11699.</title>
        <authorList>
            <consortium name="US DOE Joint Genome Institute (JGI-PGF)"/>
            <person name="Lucas S."/>
            <person name="Copeland A."/>
            <person name="Lapidus A."/>
            <person name="Bruce D."/>
            <person name="Goodwin L."/>
            <person name="Pitluck S."/>
            <person name="Kyrpides N."/>
            <person name="Mavromatis K."/>
            <person name="Pagani I."/>
            <person name="Ivanova N."/>
            <person name="Mikhailova N."/>
            <person name="Daligault H."/>
            <person name="Detter J.C."/>
            <person name="Tapia R."/>
            <person name="Han C."/>
            <person name="Land M."/>
            <person name="Hauser L."/>
            <person name="Markowitz V."/>
            <person name="Cheng J.-F."/>
            <person name="Hugenholtz P."/>
            <person name="Woyke T."/>
            <person name="Wu D."/>
            <person name="Spring S."/>
            <person name="Brambilla E."/>
            <person name="Klenk H.-P."/>
            <person name="Eisen J.A."/>
        </authorList>
    </citation>
    <scope>NUCLEOTIDE SEQUENCE [LARGE SCALE GENOMIC DNA]</scope>
    <source>
        <strain evidence="3">DSM 11699 / BSA</strain>
    </source>
</reference>
<keyword evidence="1" id="KW-0732">Signal</keyword>
<dbReference type="Gene3D" id="2.120.10.30">
    <property type="entry name" value="TolB, C-terminal domain"/>
    <property type="match status" value="2"/>
</dbReference>
<dbReference type="CDD" id="cd05819">
    <property type="entry name" value="NHL"/>
    <property type="match status" value="1"/>
</dbReference>
<sequence length="266" mass="29623">MRFLMLFFILIFSVAASAGEIKGDWKFPSDIAVSSNKLYVVDGLNNRIAIYNFNGEHISDIEIDSPFGIYVDKKGFLYVTNQKGIVYVLDSLGNLKEKINVSGRPIDIVKIGNRLFITNGKTNTIDVYSEDGKFIKRLGGKGSAPGYFVGPFMMDRSRNLIYVVDSINARIQEFDKKGNFVRSFGVFGVEEGSLFRPKGVAFCNGNLVVTDGITGSLQLFNIYGAFEKVITKNLYYPTAVACYDKTVFVLEPLKNKVSTFKIQGVK</sequence>
<dbReference type="KEGG" id="dte:Dester_0354"/>
<gene>
    <name evidence="2" type="ordered locus">Dester_0354</name>
</gene>
<dbReference type="GO" id="GO:0000209">
    <property type="term" value="P:protein polyubiquitination"/>
    <property type="evidence" value="ECO:0007669"/>
    <property type="project" value="TreeGrafter"/>
</dbReference>
<dbReference type="AlphaFoldDB" id="F0S267"/>
<proteinExistence type="predicted"/>
<dbReference type="GO" id="GO:0043161">
    <property type="term" value="P:proteasome-mediated ubiquitin-dependent protein catabolic process"/>
    <property type="evidence" value="ECO:0007669"/>
    <property type="project" value="TreeGrafter"/>
</dbReference>